<keyword evidence="1" id="KW-1133">Transmembrane helix</keyword>
<dbReference type="PATRIC" id="fig|742734.4.peg.5519"/>
<gene>
    <name evidence="2" type="ORF">HMPREF9470_05159</name>
</gene>
<dbReference type="GeneID" id="93164945"/>
<dbReference type="AlphaFoldDB" id="A0A0J9BJ56"/>
<dbReference type="InterPro" id="IPR021354">
    <property type="entry name" value="DUF2975"/>
</dbReference>
<feature type="transmembrane region" description="Helical" evidence="1">
    <location>
        <begin position="113"/>
        <end position="134"/>
    </location>
</feature>
<evidence type="ECO:0008006" key="4">
    <source>
        <dbReference type="Google" id="ProtNLM"/>
    </source>
</evidence>
<keyword evidence="1" id="KW-0812">Transmembrane</keyword>
<dbReference type="OrthoDB" id="9791568at2"/>
<reference evidence="2 3" key="1">
    <citation type="submission" date="2011-04" db="EMBL/GenBank/DDBJ databases">
        <title>The Genome Sequence of Clostridium citroniae WAL-19142.</title>
        <authorList>
            <consortium name="The Broad Institute Genome Sequencing Platform"/>
            <person name="Earl A."/>
            <person name="Ward D."/>
            <person name="Feldgarden M."/>
            <person name="Gevers D."/>
            <person name="Warren Y.A."/>
            <person name="Tyrrell K.L."/>
            <person name="Citron D.M."/>
            <person name="Goldstein E.J."/>
            <person name="Daigneault M."/>
            <person name="Allen-Vercoe E."/>
            <person name="Young S.K."/>
            <person name="Zeng Q."/>
            <person name="Gargeya S."/>
            <person name="Fitzgerald M."/>
            <person name="Haas B."/>
            <person name="Abouelleil A."/>
            <person name="Alvarado L."/>
            <person name="Arachchi H.M."/>
            <person name="Berlin A."/>
            <person name="Brown A."/>
            <person name="Chapman S.B."/>
            <person name="Chen Z."/>
            <person name="Dunbar C."/>
            <person name="Freedman E."/>
            <person name="Gearin G."/>
            <person name="Gellesch M."/>
            <person name="Goldberg J."/>
            <person name="Griggs A."/>
            <person name="Gujja S."/>
            <person name="Heilman E.R."/>
            <person name="Heiman D."/>
            <person name="Howarth C."/>
            <person name="Larson L."/>
            <person name="Lui A."/>
            <person name="MacDonald P.J."/>
            <person name="Mehta T."/>
            <person name="Montmayeur A."/>
            <person name="Murphy C."/>
            <person name="Neiman D."/>
            <person name="Pearson M."/>
            <person name="Priest M."/>
            <person name="Roberts A."/>
            <person name="Saif S."/>
            <person name="Shea T."/>
            <person name="Shenoy N."/>
            <person name="Sisk P."/>
            <person name="Stolte C."/>
            <person name="Sykes S."/>
            <person name="White J."/>
            <person name="Yandava C."/>
            <person name="Wortman J."/>
            <person name="Nusbaum C."/>
            <person name="Birren B."/>
        </authorList>
    </citation>
    <scope>NUCLEOTIDE SEQUENCE [LARGE SCALE GENOMIC DNA]</scope>
    <source>
        <strain evidence="2 3">WAL-19142</strain>
    </source>
</reference>
<feature type="transmembrane region" description="Helical" evidence="1">
    <location>
        <begin position="90"/>
        <end position="107"/>
    </location>
</feature>
<accession>A0A0J9BJ56</accession>
<evidence type="ECO:0000313" key="2">
    <source>
        <dbReference type="EMBL" id="KMW12987.1"/>
    </source>
</evidence>
<name>A0A0J9BJ56_9FIRM</name>
<protein>
    <recommendedName>
        <fullName evidence="4">DUF2975 domain-containing protein</fullName>
    </recommendedName>
</protein>
<feature type="transmembrane region" description="Helical" evidence="1">
    <location>
        <begin position="45"/>
        <end position="64"/>
    </location>
</feature>
<evidence type="ECO:0000256" key="1">
    <source>
        <dbReference type="SAM" id="Phobius"/>
    </source>
</evidence>
<comment type="caution">
    <text evidence="2">The sequence shown here is derived from an EMBL/GenBank/DDBJ whole genome shotgun (WGS) entry which is preliminary data.</text>
</comment>
<dbReference type="RefSeq" id="WP_007870603.1">
    <property type="nucleotide sequence ID" value="NZ_KQ235885.1"/>
</dbReference>
<dbReference type="Pfam" id="PF11188">
    <property type="entry name" value="DUF2975"/>
    <property type="match status" value="1"/>
</dbReference>
<keyword evidence="1" id="KW-0472">Membrane</keyword>
<organism evidence="2 3">
    <name type="scientific">[Clostridium] citroniae WAL-19142</name>
    <dbReference type="NCBI Taxonomy" id="742734"/>
    <lineage>
        <taxon>Bacteria</taxon>
        <taxon>Bacillati</taxon>
        <taxon>Bacillota</taxon>
        <taxon>Clostridia</taxon>
        <taxon>Lachnospirales</taxon>
        <taxon>Lachnospiraceae</taxon>
        <taxon>Enterocloster</taxon>
    </lineage>
</organism>
<evidence type="ECO:0000313" key="3">
    <source>
        <dbReference type="Proteomes" id="UP000037392"/>
    </source>
</evidence>
<dbReference type="EMBL" id="ADLK01000047">
    <property type="protein sequence ID" value="KMW12987.1"/>
    <property type="molecule type" value="Genomic_DNA"/>
</dbReference>
<sequence>MNTRLVRFTKWLLDVMFYGGFGVTLGIPVIFRYVGKYMESFRIHYIPQCILYIGSGILCLLIVLELRKMFDTVLADRAFVMENADSLKRIGKLSFFLAALSLVRLPLATTPATAVVIIVFSIAGLFCFVLCQVFEQAVRLKEENDLTI</sequence>
<feature type="transmembrane region" description="Helical" evidence="1">
    <location>
        <begin position="12"/>
        <end position="33"/>
    </location>
</feature>
<dbReference type="Proteomes" id="UP000037392">
    <property type="component" value="Unassembled WGS sequence"/>
</dbReference>
<proteinExistence type="predicted"/>